<keyword evidence="7" id="KW-0175">Coiled coil</keyword>
<organism evidence="12 13">
    <name type="scientific">Trichosporon asahii var. asahii (strain ATCC 90039 / CBS 2479 / JCM 2466 / KCTC 7840 / NBRC 103889/ NCYC 2677 / UAMH 7654)</name>
    <name type="common">Yeast</name>
    <dbReference type="NCBI Taxonomy" id="1186058"/>
    <lineage>
        <taxon>Eukaryota</taxon>
        <taxon>Fungi</taxon>
        <taxon>Dikarya</taxon>
        <taxon>Basidiomycota</taxon>
        <taxon>Agaricomycotina</taxon>
        <taxon>Tremellomycetes</taxon>
        <taxon>Trichosporonales</taxon>
        <taxon>Trichosporonaceae</taxon>
        <taxon>Trichosporon</taxon>
    </lineage>
</organism>
<dbReference type="SUPFAM" id="SSF55874">
    <property type="entry name" value="ATPase domain of HSP90 chaperone/DNA topoisomerase II/histidine kinase"/>
    <property type="match status" value="2"/>
</dbReference>
<evidence type="ECO:0000256" key="8">
    <source>
        <dbReference type="SAM" id="MobiDB-lite"/>
    </source>
</evidence>
<feature type="domain" description="Histidine kinase" evidence="9">
    <location>
        <begin position="1230"/>
        <end position="1502"/>
    </location>
</feature>
<dbReference type="InterPro" id="IPR036890">
    <property type="entry name" value="HATPase_C_sf"/>
</dbReference>
<dbReference type="RefSeq" id="XP_014183205.1">
    <property type="nucleotide sequence ID" value="XM_014327730.1"/>
</dbReference>
<dbReference type="PROSITE" id="PS50112">
    <property type="entry name" value="PAS"/>
    <property type="match status" value="1"/>
</dbReference>
<evidence type="ECO:0000256" key="6">
    <source>
        <dbReference type="PROSITE-ProRule" id="PRU00169"/>
    </source>
</evidence>
<dbReference type="HOGENOM" id="CLU_000445_82_5_1"/>
<dbReference type="GO" id="GO:0009927">
    <property type="term" value="F:histidine phosphotransfer kinase activity"/>
    <property type="evidence" value="ECO:0007669"/>
    <property type="project" value="TreeGrafter"/>
</dbReference>
<dbReference type="CDD" id="cd00130">
    <property type="entry name" value="PAS"/>
    <property type="match status" value="1"/>
</dbReference>
<dbReference type="InterPro" id="IPR011006">
    <property type="entry name" value="CheY-like_superfamily"/>
</dbReference>
<dbReference type="SMART" id="SM00388">
    <property type="entry name" value="HisKA"/>
    <property type="match status" value="2"/>
</dbReference>
<dbReference type="PRINTS" id="PR00344">
    <property type="entry name" value="BCTRLSENSOR"/>
</dbReference>
<evidence type="ECO:0000313" key="12">
    <source>
        <dbReference type="EMBL" id="EJT52081.1"/>
    </source>
</evidence>
<sequence length="1670" mass="184608">MGTGQSVEHHVHRGASQLCASDSENRQMHAARAANINLTQVPFDYLQFYPYPALVLIHEVDSEDGAPAPPIDDLEPLTALWTNTAWKRHAGTRSLAETLSAEDLVRLDHWLSRRTPSEPDELSTPVDKARTTGTLDGNPHGIVNGYLDEHLQKLSLERTKRGGDAPDLCRSPEPISDPPPEDAPLIVQCSLGLPMALAKTMFPVTVCPPHQLRRPVPQYALYIVTSMPLQPSCTASSECQCSALDTHLRSIDRTEAVEFGRVVRRWALLALDARDHDRPWAQEELAMGAQPPHVICDVQPAVDLNVVGQQGSDAHLQQAVFRAFGKPGPQTWAKLWPSLPPLREAIAGEPFIIRDNFELADHNGQKREWYCTHTFLPLALDDGADVLGFHQVEDTTARVISARRAEIIRSLSGCGAARTMEEFDSLTLGILKEFPKDLPFMICYEVNEWGHDSSSTVDDGRRVRMKYRGSIGVPKGHASAPSLVELTMPPKLPENVASDAFHAPRLKRNRHGSFDTPTPVGRVSVPTTPLGEEETPDLMPWPFREALESGHPVIVPDCSEVIRGYSVRVWESLPRSAIVVPLKRDAPERMSKGLMVIGLSTHLRYDKDYEQFIEDFRQQISAYYASSLAHSAETNRRMELAAIDRAKNLFFSSVSHELFTPLSLISGPIDDALADPGMPRGRLRDNLEISKRNVRRLSRLVSMLMDMSNLEAKQTRGLIAFHQVNLGELVKNVASMFQKAAAQAEITLDLSDIDQTPRVTYVDRDRFERILFTLIGNALRFTLEGWVRISLRYEGGRALLAVEDTGVGIPRKDIEILGLPFWGDIGKKSNAHEGSGPALLYAKKLVQLHCGTISIDSRTAAESPDGSHGSCFTVTLPLGFQHLPSESVMVARPSDGTALKEFHLSVLEDISVSHWGWVGSTSGGARPSKPSSEGFPIVAGINPDKLFFQPDDVVLIVDDLLDTRKYIRHIFEPFCTTLEARDGVEALEKVRERVPDLIIADTMLPRMDGVQLLHALRTGQDHREKLVPVILLTSQGSALSDGAFGADDYISKPFNARELIARAHMQLQLGKKRQMLEVAYHQRTSELQVLTDNMPVGIFRTNDEGVINYANQMWYEITGYPAATPITNWGDYVADEHREHIGKLWGKYVADVQQETVQGEFQWKTGRWVSCLCMRLKPISGVRPGIIGCIMDITDRKLSEELQQQRVVEAETRRAEAEEAKRLQEELIDITSHEIRNPISSIMGLAAILRENLCRFRRTVQVALDAGTTVVPTAEMLATMDEDMEALDNIHACGLTQERISNDVLSLGKLSLDKLAMFDVATDVRAEVSKLVSVFHNEAAMARVELNLGCSPNLSAAGGRLLLDPVRFGQVVTNLLSNAIRFTSTSRERRVSVYFDVGLSPPGAGSCVNPCTKPITSPLPAGTTVYLYGSVADTGPGMTAAEKESLFQRFSQASAKTHTVFGGSGLGLFVCRKITRRMDGDIDVVSETGQGSKFQFYVAARTPPGTPDPPSPPPPPPGALHARVLVVEDNIINRTVVLRQMKQAGVRAEAVTNGLEALERLRETQKPGGDRFDCVLMDLEMPVMDGYTATKRLRAEEQAGRLERSRVVALTGNARQAMIQEQMRDFDDVAVKPYRLDALLGKIAATTNANGETKKRANGNEAWRSRKISD</sequence>
<dbReference type="SUPFAM" id="SSF52172">
    <property type="entry name" value="CheY-like"/>
    <property type="match status" value="2"/>
</dbReference>
<evidence type="ECO:0000313" key="13">
    <source>
        <dbReference type="Proteomes" id="UP000002748"/>
    </source>
</evidence>
<dbReference type="Gene3D" id="1.10.287.130">
    <property type="match status" value="2"/>
</dbReference>
<feature type="domain" description="Histidine kinase" evidence="9">
    <location>
        <begin position="653"/>
        <end position="880"/>
    </location>
</feature>
<dbReference type="Gene3D" id="3.30.565.10">
    <property type="entry name" value="Histidine kinase-like ATPase, C-terminal domain"/>
    <property type="match status" value="2"/>
</dbReference>
<proteinExistence type="predicted"/>
<accession>J5TQ42</accession>
<dbReference type="VEuPathDB" id="FungiDB:A1Q1_06681"/>
<dbReference type="PROSITE" id="PS50110">
    <property type="entry name" value="RESPONSE_REGULATORY"/>
    <property type="match status" value="2"/>
</dbReference>
<evidence type="ECO:0000259" key="10">
    <source>
        <dbReference type="PROSITE" id="PS50110"/>
    </source>
</evidence>
<feature type="region of interest" description="Disordered" evidence="8">
    <location>
        <begin position="114"/>
        <end position="139"/>
    </location>
</feature>
<name>J5TQ42_TRIAS</name>
<evidence type="ECO:0000256" key="4">
    <source>
        <dbReference type="ARBA" id="ARBA00022679"/>
    </source>
</evidence>
<feature type="region of interest" description="Disordered" evidence="8">
    <location>
        <begin position="508"/>
        <end position="537"/>
    </location>
</feature>
<feature type="modified residue" description="4-aspartylphosphate" evidence="6">
    <location>
        <position position="1578"/>
    </location>
</feature>
<dbReference type="InterPro" id="IPR005467">
    <property type="entry name" value="His_kinase_dom"/>
</dbReference>
<comment type="caution">
    <text evidence="12">The sequence shown here is derived from an EMBL/GenBank/DDBJ whole genome shotgun (WGS) entry which is preliminary data.</text>
</comment>
<evidence type="ECO:0000256" key="5">
    <source>
        <dbReference type="ARBA" id="ARBA00022777"/>
    </source>
</evidence>
<evidence type="ECO:0000256" key="2">
    <source>
        <dbReference type="ARBA" id="ARBA00012438"/>
    </source>
</evidence>
<dbReference type="PROSITE" id="PS50109">
    <property type="entry name" value="HIS_KIN"/>
    <property type="match status" value="2"/>
</dbReference>
<dbReference type="CDD" id="cd17574">
    <property type="entry name" value="REC_OmpR"/>
    <property type="match status" value="1"/>
</dbReference>
<feature type="domain" description="Response regulatory" evidence="10">
    <location>
        <begin position="953"/>
        <end position="1067"/>
    </location>
</feature>
<dbReference type="SMART" id="SM00387">
    <property type="entry name" value="HATPase_c"/>
    <property type="match status" value="2"/>
</dbReference>
<comment type="catalytic activity">
    <reaction evidence="1">
        <text>ATP + protein L-histidine = ADP + protein N-phospho-L-histidine.</text>
        <dbReference type="EC" id="2.7.13.3"/>
    </reaction>
</comment>
<evidence type="ECO:0000256" key="1">
    <source>
        <dbReference type="ARBA" id="ARBA00000085"/>
    </source>
</evidence>
<dbReference type="Gene3D" id="3.30.450.20">
    <property type="entry name" value="PAS domain"/>
    <property type="match status" value="1"/>
</dbReference>
<dbReference type="InterPro" id="IPR003661">
    <property type="entry name" value="HisK_dim/P_dom"/>
</dbReference>
<dbReference type="PANTHER" id="PTHR43047">
    <property type="entry name" value="TWO-COMPONENT HISTIDINE PROTEIN KINASE"/>
    <property type="match status" value="1"/>
</dbReference>
<feature type="modified residue" description="4-aspartylphosphate" evidence="6">
    <location>
        <position position="1001"/>
    </location>
</feature>
<dbReference type="PANTHER" id="PTHR43047:SF66">
    <property type="entry name" value="HISKA"/>
    <property type="match status" value="1"/>
</dbReference>
<protein>
    <recommendedName>
        <fullName evidence="2">histidine kinase</fullName>
        <ecNumber evidence="2">2.7.13.3</ecNumber>
    </recommendedName>
</protein>
<dbReference type="InterPro" id="IPR036097">
    <property type="entry name" value="HisK_dim/P_sf"/>
</dbReference>
<dbReference type="Pfam" id="PF13188">
    <property type="entry name" value="PAS_8"/>
    <property type="match status" value="1"/>
</dbReference>
<dbReference type="OrthoDB" id="60033at2759"/>
<dbReference type="Proteomes" id="UP000002748">
    <property type="component" value="Unassembled WGS sequence"/>
</dbReference>
<dbReference type="InterPro" id="IPR035965">
    <property type="entry name" value="PAS-like_dom_sf"/>
</dbReference>
<evidence type="ECO:0000259" key="9">
    <source>
        <dbReference type="PROSITE" id="PS50109"/>
    </source>
</evidence>
<dbReference type="Pfam" id="PF00072">
    <property type="entry name" value="Response_reg"/>
    <property type="match status" value="2"/>
</dbReference>
<dbReference type="SMART" id="SM00091">
    <property type="entry name" value="PAS"/>
    <property type="match status" value="1"/>
</dbReference>
<dbReference type="KEGG" id="tasa:A1Q1_06681"/>
<dbReference type="InterPro" id="IPR003594">
    <property type="entry name" value="HATPase_dom"/>
</dbReference>
<reference evidence="12 13" key="1">
    <citation type="journal article" date="2012" name="Eukaryot. Cell">
        <title>Draft genome sequence of CBS 2479, the standard type strain of Trichosporon asahii.</title>
        <authorList>
            <person name="Yang R.Y."/>
            <person name="Li H.T."/>
            <person name="Zhu H."/>
            <person name="Zhou G.P."/>
            <person name="Wang M."/>
            <person name="Wang L."/>
        </authorList>
    </citation>
    <scope>NUCLEOTIDE SEQUENCE [LARGE SCALE GENOMIC DNA]</scope>
    <source>
        <strain evidence="13">ATCC 90039 / CBS 2479 / JCM 2466 / KCTC 7840 / NCYC 2677 / UAMH 7654</strain>
    </source>
</reference>
<dbReference type="EC" id="2.7.13.3" evidence="2"/>
<dbReference type="InterPro" id="IPR001789">
    <property type="entry name" value="Sig_transdc_resp-reg_receiver"/>
</dbReference>
<dbReference type="SUPFAM" id="SSF47384">
    <property type="entry name" value="Homodimeric domain of signal transducing histidine kinase"/>
    <property type="match status" value="2"/>
</dbReference>
<dbReference type="GO" id="GO:0005886">
    <property type="term" value="C:plasma membrane"/>
    <property type="evidence" value="ECO:0007669"/>
    <property type="project" value="TreeGrafter"/>
</dbReference>
<dbReference type="Gene3D" id="3.40.50.2300">
    <property type="match status" value="2"/>
</dbReference>
<dbReference type="NCBIfam" id="TIGR00229">
    <property type="entry name" value="sensory_box"/>
    <property type="match status" value="1"/>
</dbReference>
<dbReference type="CDD" id="cd00082">
    <property type="entry name" value="HisKA"/>
    <property type="match status" value="2"/>
</dbReference>
<keyword evidence="5" id="KW-0418">Kinase</keyword>
<feature type="domain" description="Response regulatory" evidence="10">
    <location>
        <begin position="1523"/>
        <end position="1647"/>
    </location>
</feature>
<dbReference type="SMART" id="SM00448">
    <property type="entry name" value="REC"/>
    <property type="match status" value="2"/>
</dbReference>
<keyword evidence="4" id="KW-0808">Transferase</keyword>
<gene>
    <name evidence="12" type="ORF">A1Q1_06681</name>
</gene>
<dbReference type="CDD" id="cd17546">
    <property type="entry name" value="REC_hyHK_CKI1_RcsC-like"/>
    <property type="match status" value="1"/>
</dbReference>
<feature type="domain" description="PAS" evidence="11">
    <location>
        <begin position="1083"/>
        <end position="1120"/>
    </location>
</feature>
<dbReference type="Pfam" id="PF02518">
    <property type="entry name" value="HATPase_c"/>
    <property type="match status" value="2"/>
</dbReference>
<evidence type="ECO:0000256" key="3">
    <source>
        <dbReference type="ARBA" id="ARBA00022553"/>
    </source>
</evidence>
<keyword evidence="3 6" id="KW-0597">Phosphoprotein</keyword>
<evidence type="ECO:0000259" key="11">
    <source>
        <dbReference type="PROSITE" id="PS50112"/>
    </source>
</evidence>
<dbReference type="GeneID" id="25990193"/>
<dbReference type="SUPFAM" id="SSF55785">
    <property type="entry name" value="PYP-like sensor domain (PAS domain)"/>
    <property type="match status" value="1"/>
</dbReference>
<feature type="region of interest" description="Disordered" evidence="8">
    <location>
        <begin position="160"/>
        <end position="181"/>
    </location>
</feature>
<feature type="coiled-coil region" evidence="7">
    <location>
        <begin position="1200"/>
        <end position="1227"/>
    </location>
</feature>
<dbReference type="InterPro" id="IPR004358">
    <property type="entry name" value="Sig_transdc_His_kin-like_C"/>
</dbReference>
<dbReference type="Pfam" id="PF00512">
    <property type="entry name" value="HisKA"/>
    <property type="match status" value="2"/>
</dbReference>
<dbReference type="InterPro" id="IPR000014">
    <property type="entry name" value="PAS"/>
</dbReference>
<dbReference type="EMBL" id="ALBS01000035">
    <property type="protein sequence ID" value="EJT52081.1"/>
    <property type="molecule type" value="Genomic_DNA"/>
</dbReference>
<dbReference type="GO" id="GO:0000155">
    <property type="term" value="F:phosphorelay sensor kinase activity"/>
    <property type="evidence" value="ECO:0007669"/>
    <property type="project" value="InterPro"/>
</dbReference>
<evidence type="ECO:0000256" key="7">
    <source>
        <dbReference type="SAM" id="Coils"/>
    </source>
</evidence>